<sequence length="238" mass="26826">MNETINLMNAHTSVRRFTEEQISDKELHAIIDAGRAASSWKNFQSYSIIVVRSKEKKEALFDLVPQEAIRQSSAFLLFVGDLNRAQKGVQLHTEDFYPEGTENLLISSVDAALAGQNTLLAAESLGYGGVIIGLVRYASSQIAELFKLPDYTYPVFGLALGTPNQNHAVKPRLPYEAVVFEEEYREQDCSTIQAYDRVQTEYAGERAKETWSRRLAAQFGQEPNQAIDQLFKEKKLEK</sequence>
<dbReference type="InterPro" id="IPR000415">
    <property type="entry name" value="Nitroreductase-like"/>
</dbReference>
<keyword evidence="2 5" id="KW-0285">Flavoprotein</keyword>
<dbReference type="PANTHER" id="PTHR43425:SF2">
    <property type="entry name" value="OXYGEN-INSENSITIVE NADPH NITROREDUCTASE"/>
    <property type="match status" value="1"/>
</dbReference>
<evidence type="ECO:0000256" key="3">
    <source>
        <dbReference type="ARBA" id="ARBA00022643"/>
    </source>
</evidence>
<dbReference type="RefSeq" id="WP_072074453.1">
    <property type="nucleotide sequence ID" value="NZ_CDMW01000001.1"/>
</dbReference>
<evidence type="ECO:0000256" key="5">
    <source>
        <dbReference type="PIRNR" id="PIRNR005426"/>
    </source>
</evidence>
<keyword evidence="4 5" id="KW-0560">Oxidoreductase</keyword>
<evidence type="ECO:0000256" key="4">
    <source>
        <dbReference type="ARBA" id="ARBA00023002"/>
    </source>
</evidence>
<dbReference type="PANTHER" id="PTHR43425">
    <property type="entry name" value="OXYGEN-INSENSITIVE NADPH NITROREDUCTASE"/>
    <property type="match status" value="1"/>
</dbReference>
<organism evidence="7 8">
    <name type="scientific">Streptococcus sanguinis</name>
    <dbReference type="NCBI Taxonomy" id="1305"/>
    <lineage>
        <taxon>Bacteria</taxon>
        <taxon>Bacillati</taxon>
        <taxon>Bacillota</taxon>
        <taxon>Bacilli</taxon>
        <taxon>Lactobacillales</taxon>
        <taxon>Streptococcaceae</taxon>
        <taxon>Streptococcus</taxon>
    </lineage>
</organism>
<dbReference type="GO" id="GO:0008752">
    <property type="term" value="F:FMN reductase [NAD(P)H] activity"/>
    <property type="evidence" value="ECO:0007669"/>
    <property type="project" value="UniProtKB-EC"/>
</dbReference>
<evidence type="ECO:0000259" key="6">
    <source>
        <dbReference type="Pfam" id="PF00881"/>
    </source>
</evidence>
<proteinExistence type="inferred from homology"/>
<keyword evidence="5" id="KW-0521">NADP</keyword>
<dbReference type="Pfam" id="PF00881">
    <property type="entry name" value="Nitroreductase"/>
    <property type="match status" value="1"/>
</dbReference>
<gene>
    <name evidence="7" type="primary">nfrA</name>
    <name evidence="7" type="ORF">SSV_1657</name>
</gene>
<dbReference type="InterPro" id="IPR016446">
    <property type="entry name" value="Flavin_OxRdtase_Frp"/>
</dbReference>
<dbReference type="SUPFAM" id="SSF55469">
    <property type="entry name" value="FMN-dependent nitroreductase-like"/>
    <property type="match status" value="1"/>
</dbReference>
<evidence type="ECO:0000256" key="2">
    <source>
        <dbReference type="ARBA" id="ARBA00022630"/>
    </source>
</evidence>
<dbReference type="PIRSF" id="PIRSF005426">
    <property type="entry name" value="Frp"/>
    <property type="match status" value="1"/>
</dbReference>
<feature type="domain" description="Nitroreductase" evidence="6">
    <location>
        <begin position="11"/>
        <end position="161"/>
    </location>
</feature>
<accession>A0A0B7GQ82</accession>
<name>A0A0B7GQ82_STRSA</name>
<dbReference type="EC" id="1.5.1.39" evidence="7"/>
<reference evidence="7 8" key="1">
    <citation type="submission" date="2015-01" db="EMBL/GenBank/DDBJ databases">
        <authorList>
            <person name="Pelicic Vladimir"/>
        </authorList>
    </citation>
    <scope>NUCLEOTIDE SEQUENCE [LARGE SCALE GENOMIC DNA]</scope>
    <source>
        <strain evidence="7 8">2908</strain>
    </source>
</reference>
<protein>
    <submittedName>
        <fullName evidence="7">FMN reductase [NAD(P)H]</fullName>
        <ecNumber evidence="7">1.5.1.39</ecNumber>
    </submittedName>
</protein>
<dbReference type="Proteomes" id="UP000183504">
    <property type="component" value="Unassembled WGS sequence"/>
</dbReference>
<dbReference type="CDD" id="cd02146">
    <property type="entry name" value="NfsA-like"/>
    <property type="match status" value="1"/>
</dbReference>
<dbReference type="InterPro" id="IPR029479">
    <property type="entry name" value="Nitroreductase"/>
</dbReference>
<dbReference type="Gene3D" id="3.40.109.10">
    <property type="entry name" value="NADH Oxidase"/>
    <property type="match status" value="1"/>
</dbReference>
<evidence type="ECO:0000256" key="1">
    <source>
        <dbReference type="ARBA" id="ARBA00008366"/>
    </source>
</evidence>
<comment type="similarity">
    <text evidence="1 5">Belongs to the flavin oxidoreductase frp family.</text>
</comment>
<evidence type="ECO:0000313" key="8">
    <source>
        <dbReference type="Proteomes" id="UP000183504"/>
    </source>
</evidence>
<dbReference type="EMBL" id="CDMW01000001">
    <property type="protein sequence ID" value="CEL90945.1"/>
    <property type="molecule type" value="Genomic_DNA"/>
</dbReference>
<dbReference type="AlphaFoldDB" id="A0A0B7GQ82"/>
<evidence type="ECO:0000313" key="7">
    <source>
        <dbReference type="EMBL" id="CEL90945.1"/>
    </source>
</evidence>
<keyword evidence="3 5" id="KW-0288">FMN</keyword>